<evidence type="ECO:0000313" key="5">
    <source>
        <dbReference type="EMBL" id="MBW6398779.1"/>
    </source>
</evidence>
<dbReference type="InterPro" id="IPR051120">
    <property type="entry name" value="ABC_AA/LPS_Transport"/>
</dbReference>
<dbReference type="InterPro" id="IPR032823">
    <property type="entry name" value="BCA_ABC_TP_C"/>
</dbReference>
<evidence type="ECO:0000256" key="2">
    <source>
        <dbReference type="ARBA" id="ARBA00022741"/>
    </source>
</evidence>
<proteinExistence type="predicted"/>
<keyword evidence="1" id="KW-0813">Transport</keyword>
<dbReference type="InterPro" id="IPR003439">
    <property type="entry name" value="ABC_transporter-like_ATP-bd"/>
</dbReference>
<accession>A0ABS7AC76</accession>
<dbReference type="EMBL" id="JAHYBZ010000004">
    <property type="protein sequence ID" value="MBW6398779.1"/>
    <property type="molecule type" value="Genomic_DNA"/>
</dbReference>
<dbReference type="Pfam" id="PF12399">
    <property type="entry name" value="BCA_ABC_TP_C"/>
    <property type="match status" value="1"/>
</dbReference>
<dbReference type="SMART" id="SM00382">
    <property type="entry name" value="AAA"/>
    <property type="match status" value="1"/>
</dbReference>
<dbReference type="GO" id="GO:0005524">
    <property type="term" value="F:ATP binding"/>
    <property type="evidence" value="ECO:0007669"/>
    <property type="project" value="UniProtKB-KW"/>
</dbReference>
<dbReference type="InterPro" id="IPR003593">
    <property type="entry name" value="AAA+_ATPase"/>
</dbReference>
<gene>
    <name evidence="5" type="ORF">KPL78_13020</name>
</gene>
<dbReference type="InterPro" id="IPR027417">
    <property type="entry name" value="P-loop_NTPase"/>
</dbReference>
<dbReference type="PANTHER" id="PTHR45772">
    <property type="entry name" value="CONSERVED COMPONENT OF ABC TRANSPORTER FOR NATURAL AMINO ACIDS-RELATED"/>
    <property type="match status" value="1"/>
</dbReference>
<comment type="caution">
    <text evidence="5">The sequence shown here is derived from an EMBL/GenBank/DDBJ whole genome shotgun (WGS) entry which is preliminary data.</text>
</comment>
<dbReference type="Pfam" id="PF00005">
    <property type="entry name" value="ABC_tran"/>
    <property type="match status" value="1"/>
</dbReference>
<name>A0ABS7AC76_9PROT</name>
<dbReference type="RefSeq" id="WP_219763384.1">
    <property type="nucleotide sequence ID" value="NZ_JAHYBZ010000004.1"/>
</dbReference>
<keyword evidence="6" id="KW-1185">Reference proteome</keyword>
<evidence type="ECO:0000256" key="3">
    <source>
        <dbReference type="ARBA" id="ARBA00022840"/>
    </source>
</evidence>
<keyword evidence="2" id="KW-0547">Nucleotide-binding</keyword>
<evidence type="ECO:0000259" key="4">
    <source>
        <dbReference type="PROSITE" id="PS50893"/>
    </source>
</evidence>
<reference evidence="5 6" key="1">
    <citation type="submission" date="2021-07" db="EMBL/GenBank/DDBJ databases">
        <authorList>
            <person name="So Y."/>
        </authorList>
    </citation>
    <scope>NUCLEOTIDE SEQUENCE [LARGE SCALE GENOMIC DNA]</scope>
    <source>
        <strain evidence="5 6">HJA6</strain>
    </source>
</reference>
<evidence type="ECO:0000256" key="1">
    <source>
        <dbReference type="ARBA" id="ARBA00022448"/>
    </source>
</evidence>
<dbReference type="PANTHER" id="PTHR45772:SF2">
    <property type="entry name" value="ABC TRANSPORTER ATP-BINDING PROTEIN"/>
    <property type="match status" value="1"/>
</dbReference>
<feature type="domain" description="ABC transporter" evidence="4">
    <location>
        <begin position="5"/>
        <end position="246"/>
    </location>
</feature>
<dbReference type="SUPFAM" id="SSF52540">
    <property type="entry name" value="P-loop containing nucleoside triphosphate hydrolases"/>
    <property type="match status" value="1"/>
</dbReference>
<dbReference type="Gene3D" id="3.40.50.300">
    <property type="entry name" value="P-loop containing nucleotide triphosphate hydrolases"/>
    <property type="match status" value="1"/>
</dbReference>
<protein>
    <submittedName>
        <fullName evidence="5">ATP-binding cassette domain-containing protein</fullName>
    </submittedName>
</protein>
<dbReference type="PROSITE" id="PS50893">
    <property type="entry name" value="ABC_TRANSPORTER_2"/>
    <property type="match status" value="1"/>
</dbReference>
<evidence type="ECO:0000313" key="6">
    <source>
        <dbReference type="Proteomes" id="UP001196565"/>
    </source>
</evidence>
<organism evidence="5 6">
    <name type="scientific">Roseomonas alba</name>
    <dbReference type="NCBI Taxonomy" id="2846776"/>
    <lineage>
        <taxon>Bacteria</taxon>
        <taxon>Pseudomonadati</taxon>
        <taxon>Pseudomonadota</taxon>
        <taxon>Alphaproteobacteria</taxon>
        <taxon>Acetobacterales</taxon>
        <taxon>Roseomonadaceae</taxon>
        <taxon>Roseomonas</taxon>
    </lineage>
</organism>
<dbReference type="Proteomes" id="UP001196565">
    <property type="component" value="Unassembled WGS sequence"/>
</dbReference>
<keyword evidence="3 5" id="KW-0067">ATP-binding</keyword>
<sequence length="249" mass="26482">MTPILALSGVGKRFGAFAALTDIGFEIGEREAVGLIGPNGAGKTTLFNVITGFLPPDAGSIRFAGQDLRGMPPTRRVARGMARTFQTAMVFPGLTARENIAMAVREHAGDGLRWFGGGRGTAAADDTAARLLAEAGLGHRADTPLRDLSHGERRIVDALMPLALSPRLLLLDEPTAGLTRAESDRLLDMLRRHHPGTALLLVAHDIDIVFGHCARVVVMELGRVIRVGTPDEVRADADVRRAYLGSAAP</sequence>